<evidence type="ECO:0000313" key="2">
    <source>
        <dbReference type="Proteomes" id="UP000218231"/>
    </source>
</evidence>
<dbReference type="EMBL" id="LIAE01010038">
    <property type="protein sequence ID" value="PAV66813.1"/>
    <property type="molecule type" value="Genomic_DNA"/>
</dbReference>
<sequence>MPAAIGAVAEEPENAEQVPDKEVVFMPRSPPATVAKIAEHGSEKWAGLPSSETEPKGVVQKFTFSQSLQCSNSGSRSYTYTTLG</sequence>
<comment type="caution">
    <text evidence="1">The sequence shown here is derived from an EMBL/GenBank/DDBJ whole genome shotgun (WGS) entry which is preliminary data.</text>
</comment>
<evidence type="ECO:0000313" key="1">
    <source>
        <dbReference type="EMBL" id="PAV66813.1"/>
    </source>
</evidence>
<protein>
    <submittedName>
        <fullName evidence="1">Uncharacterized protein</fullName>
    </submittedName>
</protein>
<accession>A0A2A2JYU1</accession>
<keyword evidence="2" id="KW-1185">Reference proteome</keyword>
<organism evidence="1 2">
    <name type="scientific">Diploscapter pachys</name>
    <dbReference type="NCBI Taxonomy" id="2018661"/>
    <lineage>
        <taxon>Eukaryota</taxon>
        <taxon>Metazoa</taxon>
        <taxon>Ecdysozoa</taxon>
        <taxon>Nematoda</taxon>
        <taxon>Chromadorea</taxon>
        <taxon>Rhabditida</taxon>
        <taxon>Rhabditina</taxon>
        <taxon>Rhabditomorpha</taxon>
        <taxon>Rhabditoidea</taxon>
        <taxon>Rhabditidae</taxon>
        <taxon>Diploscapter</taxon>
    </lineage>
</organism>
<name>A0A2A2JYU1_9BILA</name>
<proteinExistence type="predicted"/>
<dbReference type="Proteomes" id="UP000218231">
    <property type="component" value="Unassembled WGS sequence"/>
</dbReference>
<reference evidence="1 2" key="1">
    <citation type="journal article" date="2017" name="Curr. Biol.">
        <title>Genome architecture and evolution of a unichromosomal asexual nematode.</title>
        <authorList>
            <person name="Fradin H."/>
            <person name="Zegar C."/>
            <person name="Gutwein M."/>
            <person name="Lucas J."/>
            <person name="Kovtun M."/>
            <person name="Corcoran D."/>
            <person name="Baugh L.R."/>
            <person name="Kiontke K."/>
            <person name="Gunsalus K."/>
            <person name="Fitch D.H."/>
            <person name="Piano F."/>
        </authorList>
    </citation>
    <scope>NUCLEOTIDE SEQUENCE [LARGE SCALE GENOMIC DNA]</scope>
    <source>
        <strain evidence="1">PF1309</strain>
    </source>
</reference>
<dbReference type="AlphaFoldDB" id="A0A2A2JYU1"/>
<gene>
    <name evidence="1" type="ORF">WR25_10528</name>
</gene>